<name>A0ABR2SJT6_9ROSI</name>
<evidence type="ECO:0000313" key="1">
    <source>
        <dbReference type="EMBL" id="KAK9025266.1"/>
    </source>
</evidence>
<keyword evidence="2" id="KW-1185">Reference proteome</keyword>
<dbReference type="EMBL" id="JBBPBN010000013">
    <property type="protein sequence ID" value="KAK9025266.1"/>
    <property type="molecule type" value="Genomic_DNA"/>
</dbReference>
<dbReference type="Proteomes" id="UP001396334">
    <property type="component" value="Unassembled WGS sequence"/>
</dbReference>
<comment type="caution">
    <text evidence="1">The sequence shown here is derived from an EMBL/GenBank/DDBJ whole genome shotgun (WGS) entry which is preliminary data.</text>
</comment>
<reference evidence="1 2" key="1">
    <citation type="journal article" date="2024" name="G3 (Bethesda)">
        <title>Genome assembly of Hibiscus sabdariffa L. provides insights into metabolisms of medicinal natural products.</title>
        <authorList>
            <person name="Kim T."/>
        </authorList>
    </citation>
    <scope>NUCLEOTIDE SEQUENCE [LARGE SCALE GENOMIC DNA]</scope>
    <source>
        <strain evidence="1">TK-2024</strain>
        <tissue evidence="1">Old leaves</tissue>
    </source>
</reference>
<accession>A0ABR2SJT6</accession>
<organism evidence="1 2">
    <name type="scientific">Hibiscus sabdariffa</name>
    <name type="common">roselle</name>
    <dbReference type="NCBI Taxonomy" id="183260"/>
    <lineage>
        <taxon>Eukaryota</taxon>
        <taxon>Viridiplantae</taxon>
        <taxon>Streptophyta</taxon>
        <taxon>Embryophyta</taxon>
        <taxon>Tracheophyta</taxon>
        <taxon>Spermatophyta</taxon>
        <taxon>Magnoliopsida</taxon>
        <taxon>eudicotyledons</taxon>
        <taxon>Gunneridae</taxon>
        <taxon>Pentapetalae</taxon>
        <taxon>rosids</taxon>
        <taxon>malvids</taxon>
        <taxon>Malvales</taxon>
        <taxon>Malvaceae</taxon>
        <taxon>Malvoideae</taxon>
        <taxon>Hibiscus</taxon>
    </lineage>
</organism>
<sequence>MILKTIFRKSLTFTILWTKDSKKVGQELGFEIRSNVDLASLSTTKRDLSQDFKEQNRVIPSLIANSSARMAGSEPIDSEKKISVSPLGVWRRPPDTSNTTICVHGPVYVELHKPKRPRGGRIQDILFNFEALSTKPKSTIT</sequence>
<gene>
    <name evidence="1" type="ORF">V6N11_038135</name>
</gene>
<protein>
    <submittedName>
        <fullName evidence="1">Uncharacterized protein</fullName>
    </submittedName>
</protein>
<proteinExistence type="predicted"/>
<evidence type="ECO:0000313" key="2">
    <source>
        <dbReference type="Proteomes" id="UP001396334"/>
    </source>
</evidence>